<evidence type="ECO:0000256" key="4">
    <source>
        <dbReference type="ARBA" id="ARBA00018392"/>
    </source>
</evidence>
<dbReference type="InterPro" id="IPR001736">
    <property type="entry name" value="PLipase_D/transphosphatidylase"/>
</dbReference>
<keyword evidence="7 11" id="KW-0812">Transmembrane</keyword>
<proteinExistence type="predicted"/>
<dbReference type="RefSeq" id="WP_266126618.1">
    <property type="nucleotide sequence ID" value="NZ_JANIDV010000001.1"/>
</dbReference>
<dbReference type="Gene3D" id="3.30.870.10">
    <property type="entry name" value="Endonuclease Chain A"/>
    <property type="match status" value="3"/>
</dbReference>
<name>A0ABT3W974_9PROT</name>
<comment type="function">
    <text evidence="1">Could be a virulence factor.</text>
</comment>
<dbReference type="PANTHER" id="PTHR21248:SF22">
    <property type="entry name" value="PHOSPHOLIPASE D"/>
    <property type="match status" value="1"/>
</dbReference>
<keyword evidence="5" id="KW-1003">Cell membrane</keyword>
<keyword evidence="14" id="KW-1185">Reference proteome</keyword>
<evidence type="ECO:0000256" key="3">
    <source>
        <dbReference type="ARBA" id="ARBA00004651"/>
    </source>
</evidence>
<evidence type="ECO:0000313" key="13">
    <source>
        <dbReference type="EMBL" id="MCX5615621.1"/>
    </source>
</evidence>
<sequence>MAELFSVTFLLGLLSVSLSLLATAHILLTKRDTAAATGWIGFCWFMPYMGSLLYLCFGINRVRRRAQKLREDVDPEETAFLATWTHDASDSFMYPLVGMLDELTGLPLLKGNRVECLHDGDNAYPCMLDSIAQARHSILLCSYIFRYDRIGRTFVDALVAAHQRGVEVCVLVDGVGSGYLYSPIIQHLRRQNIRCARFMHSLWPWRMPFINLRDHRKILVVDGHVGFMGGLNIGDENVFSQPEGRRIPVADTHFCLEGPVVQQLSEVFARDWSFTTGETLEGERYFPVPVSAGTIPARVVTSGPDTDIEKIEYTILQAVILARSHVCFMTPYFIPDDRFATELGLAALRGVRVDIVVPRRSNHPITDYARDACLRLLVRSGCRVWLGDPPFNHSKLMTVDRAWSFVGSANLDRRSLRLNFECNMTLHDADTAGHLEEFILGHCHHQLELPEIESWPLMVRLRNAACRLLLPYL</sequence>
<dbReference type="CDD" id="cd09157">
    <property type="entry name" value="PLDc_CLS_unchar2_1"/>
    <property type="match status" value="1"/>
</dbReference>
<dbReference type="SMART" id="SM00155">
    <property type="entry name" value="PLDc"/>
    <property type="match status" value="2"/>
</dbReference>
<evidence type="ECO:0000256" key="9">
    <source>
        <dbReference type="ARBA" id="ARBA00023136"/>
    </source>
</evidence>
<feature type="domain" description="PLD phosphodiesterase" evidence="12">
    <location>
        <begin position="388"/>
        <end position="415"/>
    </location>
</feature>
<dbReference type="SUPFAM" id="SSF56024">
    <property type="entry name" value="Phospholipase D/nuclease"/>
    <property type="match status" value="2"/>
</dbReference>
<dbReference type="Pfam" id="PF13091">
    <property type="entry name" value="PLDc_2"/>
    <property type="match status" value="2"/>
</dbReference>
<evidence type="ECO:0000256" key="8">
    <source>
        <dbReference type="ARBA" id="ARBA00022989"/>
    </source>
</evidence>
<accession>A0ABT3W974</accession>
<dbReference type="InterPro" id="IPR027379">
    <property type="entry name" value="CLS_N"/>
</dbReference>
<comment type="subcellular location">
    <subcellularLocation>
        <location evidence="3">Cell membrane</location>
        <topology evidence="3">Multi-pass membrane protein</topology>
    </subcellularLocation>
    <subcellularLocation>
        <location evidence="2">Secreted</location>
    </subcellularLocation>
</comment>
<dbReference type="PANTHER" id="PTHR21248">
    <property type="entry name" value="CARDIOLIPIN SYNTHASE"/>
    <property type="match status" value="1"/>
</dbReference>
<dbReference type="PROSITE" id="PS50035">
    <property type="entry name" value="PLD"/>
    <property type="match status" value="2"/>
</dbReference>
<dbReference type="EMBL" id="JANIDV010000001">
    <property type="protein sequence ID" value="MCX5615621.1"/>
    <property type="molecule type" value="Genomic_DNA"/>
</dbReference>
<dbReference type="Pfam" id="PF13396">
    <property type="entry name" value="PLDc_N"/>
    <property type="match status" value="1"/>
</dbReference>
<evidence type="ECO:0000256" key="11">
    <source>
        <dbReference type="SAM" id="Phobius"/>
    </source>
</evidence>
<dbReference type="Proteomes" id="UP001165633">
    <property type="component" value="Unassembled WGS sequence"/>
</dbReference>
<comment type="caution">
    <text evidence="13">The sequence shown here is derived from an EMBL/GenBank/DDBJ whole genome shotgun (WGS) entry which is preliminary data.</text>
</comment>
<organism evidence="13 14">
    <name type="scientific">Bombella dulcis</name>
    <dbReference type="NCBI Taxonomy" id="2967339"/>
    <lineage>
        <taxon>Bacteria</taxon>
        <taxon>Pseudomonadati</taxon>
        <taxon>Pseudomonadota</taxon>
        <taxon>Alphaproteobacteria</taxon>
        <taxon>Acetobacterales</taxon>
        <taxon>Acetobacteraceae</taxon>
        <taxon>Bombella</taxon>
    </lineage>
</organism>
<evidence type="ECO:0000256" key="5">
    <source>
        <dbReference type="ARBA" id="ARBA00022475"/>
    </source>
</evidence>
<evidence type="ECO:0000256" key="6">
    <source>
        <dbReference type="ARBA" id="ARBA00022525"/>
    </source>
</evidence>
<feature type="transmembrane region" description="Helical" evidence="11">
    <location>
        <begin position="38"/>
        <end position="60"/>
    </location>
</feature>
<feature type="domain" description="PLD phosphodiesterase" evidence="12">
    <location>
        <begin position="210"/>
        <end position="237"/>
    </location>
</feature>
<evidence type="ECO:0000256" key="1">
    <source>
        <dbReference type="ARBA" id="ARBA00003145"/>
    </source>
</evidence>
<evidence type="ECO:0000256" key="2">
    <source>
        <dbReference type="ARBA" id="ARBA00004613"/>
    </source>
</evidence>
<dbReference type="InterPro" id="IPR025202">
    <property type="entry name" value="PLD-like_dom"/>
</dbReference>
<evidence type="ECO:0000313" key="14">
    <source>
        <dbReference type="Proteomes" id="UP001165633"/>
    </source>
</evidence>
<reference evidence="13" key="1">
    <citation type="submission" date="2022-07" db="EMBL/GenBank/DDBJ databases">
        <title>Bombella genomes.</title>
        <authorList>
            <person name="Harer L."/>
            <person name="Styblova S."/>
            <person name="Ehrmann M."/>
        </authorList>
    </citation>
    <scope>NUCLEOTIDE SEQUENCE</scope>
    <source>
        <strain evidence="13">TMW 2.2559</strain>
    </source>
</reference>
<keyword evidence="8 11" id="KW-1133">Transmembrane helix</keyword>
<evidence type="ECO:0000256" key="7">
    <source>
        <dbReference type="ARBA" id="ARBA00022692"/>
    </source>
</evidence>
<gene>
    <name evidence="13" type="ORF">NQF87_01300</name>
</gene>
<evidence type="ECO:0000256" key="10">
    <source>
        <dbReference type="ARBA" id="ARBA00029594"/>
    </source>
</evidence>
<keyword evidence="9 11" id="KW-0472">Membrane</keyword>
<protein>
    <recommendedName>
        <fullName evidence="4">Phospholipase D</fullName>
    </recommendedName>
    <alternativeName>
        <fullName evidence="10">Choline phosphatase</fullName>
    </alternativeName>
</protein>
<evidence type="ECO:0000259" key="12">
    <source>
        <dbReference type="PROSITE" id="PS50035"/>
    </source>
</evidence>
<keyword evidence="6" id="KW-0964">Secreted</keyword>